<reference evidence="1" key="1">
    <citation type="submission" date="2020-02" db="EMBL/GenBank/DDBJ databases">
        <authorList>
            <person name="Meier V. D."/>
        </authorList>
    </citation>
    <scope>NUCLEOTIDE SEQUENCE</scope>
    <source>
        <strain evidence="1">AVDCRST_MAG49</strain>
    </source>
</reference>
<evidence type="ECO:0000313" key="1">
    <source>
        <dbReference type="EMBL" id="CAA9552672.1"/>
    </source>
</evidence>
<dbReference type="EMBL" id="CADCWG010000128">
    <property type="protein sequence ID" value="CAA9552672.1"/>
    <property type="molecule type" value="Genomic_DNA"/>
</dbReference>
<organism evidence="1">
    <name type="scientific">uncultured Thermomicrobiales bacterium</name>
    <dbReference type="NCBI Taxonomy" id="1645740"/>
    <lineage>
        <taxon>Bacteria</taxon>
        <taxon>Pseudomonadati</taxon>
        <taxon>Thermomicrobiota</taxon>
        <taxon>Thermomicrobia</taxon>
        <taxon>Thermomicrobiales</taxon>
        <taxon>environmental samples</taxon>
    </lineage>
</organism>
<gene>
    <name evidence="1" type="ORF">AVDCRST_MAG49-1925</name>
</gene>
<dbReference type="AlphaFoldDB" id="A0A6J4UP50"/>
<sequence>MDKADPRAKLEPFQALIGEWTIEMTHPMVEDTVVRGRATYSRLCR</sequence>
<proteinExistence type="predicted"/>
<accession>A0A6J4UP50</accession>
<protein>
    <submittedName>
        <fullName evidence="1">Uncharacterized protein</fullName>
    </submittedName>
</protein>
<name>A0A6J4UP50_9BACT</name>